<keyword evidence="1" id="KW-1133">Transmembrane helix</keyword>
<keyword evidence="1" id="KW-0812">Transmembrane</keyword>
<gene>
    <name evidence="2" type="ORF">BW897_29330</name>
</gene>
<protein>
    <submittedName>
        <fullName evidence="2">Uncharacterized protein</fullName>
    </submittedName>
</protein>
<comment type="caution">
    <text evidence="2">The sequence shown here is derived from an EMBL/GenBank/DDBJ whole genome shotgun (WGS) entry which is preliminary data.</text>
</comment>
<proteinExistence type="predicted"/>
<feature type="transmembrane region" description="Helical" evidence="1">
    <location>
        <begin position="37"/>
        <end position="56"/>
    </location>
</feature>
<accession>A0A1S9TGG7</accession>
<evidence type="ECO:0000256" key="1">
    <source>
        <dbReference type="SAM" id="Phobius"/>
    </source>
</evidence>
<dbReference type="AlphaFoldDB" id="A0A1S9TGG7"/>
<evidence type="ECO:0000313" key="3">
    <source>
        <dbReference type="Proteomes" id="UP000190906"/>
    </source>
</evidence>
<keyword evidence="1" id="KW-0472">Membrane</keyword>
<evidence type="ECO:0000313" key="2">
    <source>
        <dbReference type="EMBL" id="OOR09145.1"/>
    </source>
</evidence>
<name>A0A1S9TGG7_BACCE</name>
<dbReference type="EMBL" id="MUAJ01000058">
    <property type="protein sequence ID" value="OOR09145.1"/>
    <property type="molecule type" value="Genomic_DNA"/>
</dbReference>
<organism evidence="2 3">
    <name type="scientific">Bacillus cereus</name>
    <dbReference type="NCBI Taxonomy" id="1396"/>
    <lineage>
        <taxon>Bacteria</taxon>
        <taxon>Bacillati</taxon>
        <taxon>Bacillota</taxon>
        <taxon>Bacilli</taxon>
        <taxon>Bacillales</taxon>
        <taxon>Bacillaceae</taxon>
        <taxon>Bacillus</taxon>
        <taxon>Bacillus cereus group</taxon>
    </lineage>
</organism>
<sequence length="65" mass="7755">MSRDWDFINVNTTFTNSLYFTGDGRGERKVSSIIIDLLIKFMMIYLIGYVTCSFLWRVETDFKER</sequence>
<dbReference type="Proteomes" id="UP000190906">
    <property type="component" value="Unassembled WGS sequence"/>
</dbReference>
<reference evidence="2 3" key="1">
    <citation type="submission" date="2017-01" db="EMBL/GenBank/DDBJ databases">
        <title>Bacillus cereus isolates.</title>
        <authorList>
            <person name="Beno S.M."/>
        </authorList>
    </citation>
    <scope>NUCLEOTIDE SEQUENCE [LARGE SCALE GENOMIC DNA]</scope>
    <source>
        <strain evidence="2 3">FSL H8-0485</strain>
    </source>
</reference>